<name>A0A5R9GRE8_9PROT</name>
<evidence type="ECO:0000313" key="5">
    <source>
        <dbReference type="Proteomes" id="UP000306585"/>
    </source>
</evidence>
<feature type="domain" description="SPOR" evidence="3">
    <location>
        <begin position="139"/>
        <end position="218"/>
    </location>
</feature>
<keyword evidence="2" id="KW-0812">Transmembrane</keyword>
<reference evidence="4 5" key="1">
    <citation type="journal article" date="2019" name="Appl. Environ. Microbiol.">
        <title>Environmental Evidence and Genomic Insight of Iron-oxidizing Bacteria Preference Towards More Corrosion Resistant Stainless Steel at Higher Salinities.</title>
        <authorList>
            <person name="Garrison C.E."/>
            <person name="Price K.A."/>
            <person name="Field E.K."/>
        </authorList>
    </citation>
    <scope>NUCLEOTIDE SEQUENCE [LARGE SCALE GENOMIC DNA]</scope>
    <source>
        <strain evidence="4 5">P3</strain>
    </source>
</reference>
<keyword evidence="2" id="KW-1133">Transmembrane helix</keyword>
<sequence length="229" mass="24624">MAAEGGGMERCKTIFTKARVACQPAPPVRRKTGETMTTLTENKTYLLASAIALAAFIILFASLGGQHHSEKAPATKKAVSQLPPVTAREPEAAAIAAPEPADSIRPAHETITEPSPPASEPVETAAEQSSTDHAIIPADHSGPPWALNLMSLSSTNNMADTIKEVTAMGFTPEVAEVLIDDRHWFRIRIKGFATIRAAREAGKKFIDNKEYRTLWIGGYQHNADQGIAD</sequence>
<evidence type="ECO:0000313" key="4">
    <source>
        <dbReference type="EMBL" id="TLS67003.1"/>
    </source>
</evidence>
<dbReference type="PROSITE" id="PS51724">
    <property type="entry name" value="SPOR"/>
    <property type="match status" value="1"/>
</dbReference>
<protein>
    <submittedName>
        <fullName evidence="4">SPOR domain-containing protein</fullName>
    </submittedName>
</protein>
<feature type="region of interest" description="Disordered" evidence="1">
    <location>
        <begin position="96"/>
        <end position="128"/>
    </location>
</feature>
<evidence type="ECO:0000256" key="2">
    <source>
        <dbReference type="SAM" id="Phobius"/>
    </source>
</evidence>
<comment type="caution">
    <text evidence="4">The sequence shown here is derived from an EMBL/GenBank/DDBJ whole genome shotgun (WGS) entry which is preliminary data.</text>
</comment>
<accession>A0A5R9GRE8</accession>
<feature type="transmembrane region" description="Helical" evidence="2">
    <location>
        <begin position="45"/>
        <end position="63"/>
    </location>
</feature>
<gene>
    <name evidence="4" type="ORF">FEF65_08605</name>
</gene>
<organism evidence="4 5">
    <name type="scientific">Mariprofundus erugo</name>
    <dbReference type="NCBI Taxonomy" id="2528639"/>
    <lineage>
        <taxon>Bacteria</taxon>
        <taxon>Pseudomonadati</taxon>
        <taxon>Pseudomonadota</taxon>
        <taxon>Candidatius Mariprofundia</taxon>
        <taxon>Mariprofundales</taxon>
        <taxon>Mariprofundaceae</taxon>
        <taxon>Mariprofundus</taxon>
    </lineage>
</organism>
<dbReference type="Proteomes" id="UP000306585">
    <property type="component" value="Unassembled WGS sequence"/>
</dbReference>
<dbReference type="Pfam" id="PF05036">
    <property type="entry name" value="SPOR"/>
    <property type="match status" value="1"/>
</dbReference>
<dbReference type="EMBL" id="VBRY01000007">
    <property type="protein sequence ID" value="TLS67003.1"/>
    <property type="molecule type" value="Genomic_DNA"/>
</dbReference>
<keyword evidence="2" id="KW-0472">Membrane</keyword>
<dbReference type="InterPro" id="IPR007730">
    <property type="entry name" value="SPOR-like_dom"/>
</dbReference>
<evidence type="ECO:0000256" key="1">
    <source>
        <dbReference type="SAM" id="MobiDB-lite"/>
    </source>
</evidence>
<evidence type="ECO:0000259" key="3">
    <source>
        <dbReference type="PROSITE" id="PS51724"/>
    </source>
</evidence>
<dbReference type="AlphaFoldDB" id="A0A5R9GRE8"/>
<dbReference type="GO" id="GO:0042834">
    <property type="term" value="F:peptidoglycan binding"/>
    <property type="evidence" value="ECO:0007669"/>
    <property type="project" value="InterPro"/>
</dbReference>
<keyword evidence="5" id="KW-1185">Reference proteome</keyword>
<proteinExistence type="predicted"/>